<comment type="cofactor">
    <cofactor evidence="1 14">
        <name>FAD</name>
        <dbReference type="ChEBI" id="CHEBI:57692"/>
    </cofactor>
</comment>
<evidence type="ECO:0000256" key="2">
    <source>
        <dbReference type="ARBA" id="ARBA00004305"/>
    </source>
</evidence>
<dbReference type="STRING" id="595528.A0A0D2X285"/>
<dbReference type="InterPro" id="IPR009075">
    <property type="entry name" value="AcylCo_DH/oxidase_C"/>
</dbReference>
<protein>
    <recommendedName>
        <fullName evidence="6">Medium-chain specific acyl-CoA dehydrogenase, mitochondrial</fullName>
        <ecNumber evidence="5">1.3.8.7</ecNumber>
    </recommendedName>
</protein>
<reference evidence="19" key="1">
    <citation type="submission" date="2011-02" db="EMBL/GenBank/DDBJ databases">
        <title>The Genome Sequence of Capsaspora owczarzaki ATCC 30864.</title>
        <authorList>
            <person name="Russ C."/>
            <person name="Cuomo C."/>
            <person name="Burger G."/>
            <person name="Gray M.W."/>
            <person name="Holland P.W.H."/>
            <person name="King N."/>
            <person name="Lang F.B.F."/>
            <person name="Roger A.J."/>
            <person name="Ruiz-Trillo I."/>
            <person name="Young S.K."/>
            <person name="Zeng Q."/>
            <person name="Gargeya S."/>
            <person name="Alvarado L."/>
            <person name="Berlin A."/>
            <person name="Chapman S.B."/>
            <person name="Chen Z."/>
            <person name="Freedman E."/>
            <person name="Gellesch M."/>
            <person name="Goldberg J."/>
            <person name="Griggs A."/>
            <person name="Gujja S."/>
            <person name="Heilman E."/>
            <person name="Heiman D."/>
            <person name="Howarth C."/>
            <person name="Mehta T."/>
            <person name="Neiman D."/>
            <person name="Pearson M."/>
            <person name="Roberts A."/>
            <person name="Saif S."/>
            <person name="Shea T."/>
            <person name="Shenoy N."/>
            <person name="Sisk P."/>
            <person name="Stolte C."/>
            <person name="Sykes S."/>
            <person name="White J."/>
            <person name="Yandava C."/>
            <person name="Haas B."/>
            <person name="Nusbaum C."/>
            <person name="Birren B."/>
        </authorList>
    </citation>
    <scope>NUCLEOTIDE SEQUENCE</scope>
    <source>
        <strain evidence="19">ATCC 30864</strain>
    </source>
</reference>
<dbReference type="InterPro" id="IPR046373">
    <property type="entry name" value="Acyl-CoA_Oxase/DH_mid-dom_sf"/>
</dbReference>
<evidence type="ECO:0000256" key="6">
    <source>
        <dbReference type="ARBA" id="ARBA00019125"/>
    </source>
</evidence>
<evidence type="ECO:0000313" key="18">
    <source>
        <dbReference type="EMBL" id="KJE92119.1"/>
    </source>
</evidence>
<keyword evidence="9" id="KW-0276">Fatty acid metabolism</keyword>
<sequence length="428" mass="45362">MLASRLLSTVARRTFMTAAAAPSVAAGAHGAAEAAAAVASGVSFNLTPEQLEFQDVARKFAANEIIPKAEYHDRTGEYPHEIIKKAWENGLLNLYIPKQYDGLGLGSMDGVLICEELAFGCTGMSTALEANALAEAPVILGASEVLKKKYLGRMTEAPLLAAYCVTEPGAGSDVAGLKTTAVKKGDEYIINGSKMWITGGGVANWYFVLARTGDANTPTGRAFTGFIVESDTPGITKGKKEDNMGQRCSDTRGITFEDVRVPASNVVGVEGGGFKLAMGAFDHTRPSVAAGALGLARRALHEAVLYALQRKTFGKPIAEHQSVSNIIADMAVGVETSRLAVWRAATELDAGNRNTYYASIAKCLAGDTAVKNASDAIQVYGGLGFNSGSVVSKLYRDAKIFQLYEGTQQIQRLIIARELFAKYQAAAK</sequence>
<dbReference type="InterPro" id="IPR006089">
    <property type="entry name" value="Acyl-CoA_DH_CS"/>
</dbReference>
<dbReference type="GO" id="GO:0005524">
    <property type="term" value="F:ATP binding"/>
    <property type="evidence" value="ECO:0007669"/>
    <property type="project" value="UniProtKB-KW"/>
</dbReference>
<evidence type="ECO:0000259" key="15">
    <source>
        <dbReference type="Pfam" id="PF00441"/>
    </source>
</evidence>
<dbReference type="Pfam" id="PF02771">
    <property type="entry name" value="Acyl-CoA_dh_N"/>
    <property type="match status" value="1"/>
</dbReference>
<evidence type="ECO:0000313" key="19">
    <source>
        <dbReference type="Proteomes" id="UP000008743"/>
    </source>
</evidence>
<evidence type="ECO:0000256" key="10">
    <source>
        <dbReference type="ARBA" id="ARBA00022946"/>
    </source>
</evidence>
<proteinExistence type="inferred from homology"/>
<evidence type="ECO:0000256" key="14">
    <source>
        <dbReference type="RuleBase" id="RU362125"/>
    </source>
</evidence>
<keyword evidence="18" id="KW-0547">Nucleotide-binding</keyword>
<evidence type="ECO:0000256" key="7">
    <source>
        <dbReference type="ARBA" id="ARBA00022630"/>
    </source>
</evidence>
<dbReference type="InterPro" id="IPR037069">
    <property type="entry name" value="AcylCoA_DH/ox_N_sf"/>
</dbReference>
<dbReference type="Gene3D" id="1.10.540.10">
    <property type="entry name" value="Acyl-CoA dehydrogenase/oxidase, N-terminal domain"/>
    <property type="match status" value="1"/>
</dbReference>
<evidence type="ECO:0000256" key="12">
    <source>
        <dbReference type="ARBA" id="ARBA00023098"/>
    </source>
</evidence>
<evidence type="ECO:0000256" key="8">
    <source>
        <dbReference type="ARBA" id="ARBA00022827"/>
    </source>
</evidence>
<feature type="domain" description="Acyl-CoA dehydrogenase/oxidase C-terminal" evidence="15">
    <location>
        <begin position="271"/>
        <end position="419"/>
    </location>
</feature>
<dbReference type="EC" id="1.3.8.7" evidence="5"/>
<dbReference type="SUPFAM" id="SSF47203">
    <property type="entry name" value="Acyl-CoA dehydrogenase C-terminal domain-like"/>
    <property type="match status" value="1"/>
</dbReference>
<dbReference type="eggNOG" id="KOG0140">
    <property type="taxonomic scope" value="Eukaryota"/>
</dbReference>
<dbReference type="InterPro" id="IPR006091">
    <property type="entry name" value="Acyl-CoA_Oxase/DH_mid-dom"/>
</dbReference>
<dbReference type="SUPFAM" id="SSF56645">
    <property type="entry name" value="Acyl-CoA dehydrogenase NM domain-like"/>
    <property type="match status" value="1"/>
</dbReference>
<evidence type="ECO:0000256" key="11">
    <source>
        <dbReference type="ARBA" id="ARBA00023002"/>
    </source>
</evidence>
<dbReference type="FunFam" id="1.10.540.10:FF:000010">
    <property type="entry name" value="Medium-chain specific acyl-CoA dehydrogenase, mitochondrial"/>
    <property type="match status" value="1"/>
</dbReference>
<dbReference type="FunFam" id="1.20.140.10:FF:000011">
    <property type="entry name" value="Medium-chain specific acyl-CoA dehydrogenase, mitochondrial"/>
    <property type="match status" value="1"/>
</dbReference>
<dbReference type="RefSeq" id="XP_004363981.1">
    <property type="nucleotide sequence ID" value="XM_004363924.2"/>
</dbReference>
<dbReference type="GO" id="GO:0005759">
    <property type="term" value="C:mitochondrial matrix"/>
    <property type="evidence" value="ECO:0007669"/>
    <property type="project" value="UniProtKB-SubCell"/>
</dbReference>
<evidence type="ECO:0000256" key="13">
    <source>
        <dbReference type="ARBA" id="ARBA00023128"/>
    </source>
</evidence>
<dbReference type="PANTHER" id="PTHR48083">
    <property type="entry name" value="MEDIUM-CHAIN SPECIFIC ACYL-COA DEHYDROGENASE, MITOCHONDRIAL-RELATED"/>
    <property type="match status" value="1"/>
</dbReference>
<keyword evidence="19" id="KW-1185">Reference proteome</keyword>
<evidence type="ECO:0000256" key="3">
    <source>
        <dbReference type="ARBA" id="ARBA00005198"/>
    </source>
</evidence>
<keyword evidence="18" id="KW-0067">ATP-binding</keyword>
<dbReference type="InterPro" id="IPR050741">
    <property type="entry name" value="Acyl-CoA_dehydrogenase"/>
</dbReference>
<evidence type="ECO:0000256" key="9">
    <source>
        <dbReference type="ARBA" id="ARBA00022832"/>
    </source>
</evidence>
<dbReference type="GO" id="GO:0051793">
    <property type="term" value="P:medium-chain fatty acid catabolic process"/>
    <property type="evidence" value="ECO:0007669"/>
    <property type="project" value="TreeGrafter"/>
</dbReference>
<dbReference type="OMA" id="NYDKMGV"/>
<evidence type="ECO:0000256" key="4">
    <source>
        <dbReference type="ARBA" id="ARBA00009347"/>
    </source>
</evidence>
<keyword evidence="11 14" id="KW-0560">Oxidoreductase</keyword>
<dbReference type="GO" id="GO:0050660">
    <property type="term" value="F:flavin adenine dinucleotide binding"/>
    <property type="evidence" value="ECO:0007669"/>
    <property type="project" value="InterPro"/>
</dbReference>
<feature type="domain" description="Acyl-CoA oxidase/dehydrogenase middle" evidence="16">
    <location>
        <begin position="162"/>
        <end position="259"/>
    </location>
</feature>
<dbReference type="Pfam" id="PF00441">
    <property type="entry name" value="Acyl-CoA_dh_1"/>
    <property type="match status" value="1"/>
</dbReference>
<dbReference type="AlphaFoldDB" id="A0A0D2X285"/>
<comment type="similarity">
    <text evidence="4 14">Belongs to the acyl-CoA dehydrogenase family.</text>
</comment>
<comment type="subcellular location">
    <subcellularLocation>
        <location evidence="2">Mitochondrion matrix</location>
    </subcellularLocation>
</comment>
<dbReference type="PhylomeDB" id="A0A0D2X285"/>
<dbReference type="InterPro" id="IPR009100">
    <property type="entry name" value="AcylCoA_DH/oxidase_NM_dom_sf"/>
</dbReference>
<dbReference type="PROSITE" id="PS51318">
    <property type="entry name" value="TAT"/>
    <property type="match status" value="1"/>
</dbReference>
<keyword evidence="13" id="KW-0496">Mitochondrion</keyword>
<dbReference type="Gene3D" id="2.40.110.10">
    <property type="entry name" value="Butyryl-CoA Dehydrogenase, subunit A, domain 2"/>
    <property type="match status" value="1"/>
</dbReference>
<dbReference type="InterPro" id="IPR006311">
    <property type="entry name" value="TAT_signal"/>
</dbReference>
<dbReference type="PANTHER" id="PTHR48083:SF2">
    <property type="entry name" value="MEDIUM-CHAIN SPECIFIC ACYL-COA DEHYDROGENASE, MITOCHONDRIAL"/>
    <property type="match status" value="1"/>
</dbReference>
<dbReference type="Gene3D" id="1.20.140.10">
    <property type="entry name" value="Butyryl-CoA Dehydrogenase, subunit A, domain 3"/>
    <property type="match status" value="1"/>
</dbReference>
<keyword evidence="7 14" id="KW-0285">Flavoprotein</keyword>
<evidence type="ECO:0000259" key="17">
    <source>
        <dbReference type="Pfam" id="PF02771"/>
    </source>
</evidence>
<dbReference type="PROSITE" id="PS00072">
    <property type="entry name" value="ACYL_COA_DH_1"/>
    <property type="match status" value="1"/>
</dbReference>
<name>A0A0D2X285_CAPO3</name>
<dbReference type="InterPro" id="IPR013786">
    <property type="entry name" value="AcylCoA_DH/ox_N"/>
</dbReference>
<dbReference type="InParanoid" id="A0A0D2X285"/>
<dbReference type="InterPro" id="IPR036250">
    <property type="entry name" value="AcylCo_DH-like_C"/>
</dbReference>
<dbReference type="EMBL" id="KE346363">
    <property type="protein sequence ID" value="KJE92119.1"/>
    <property type="molecule type" value="Genomic_DNA"/>
</dbReference>
<evidence type="ECO:0000259" key="16">
    <source>
        <dbReference type="Pfam" id="PF02770"/>
    </source>
</evidence>
<keyword evidence="8 14" id="KW-0274">FAD</keyword>
<dbReference type="Proteomes" id="UP000008743">
    <property type="component" value="Unassembled WGS sequence"/>
</dbReference>
<keyword evidence="10" id="KW-0809">Transit peptide</keyword>
<feature type="domain" description="Acyl-CoA dehydrogenase/oxidase N-terminal" evidence="17">
    <location>
        <begin position="47"/>
        <end position="155"/>
    </location>
</feature>
<evidence type="ECO:0000256" key="1">
    <source>
        <dbReference type="ARBA" id="ARBA00001974"/>
    </source>
</evidence>
<dbReference type="OrthoDB" id="9988775at2759"/>
<accession>A0A0D2X285</accession>
<organism evidence="18 19">
    <name type="scientific">Capsaspora owczarzaki (strain ATCC 30864)</name>
    <dbReference type="NCBI Taxonomy" id="595528"/>
    <lineage>
        <taxon>Eukaryota</taxon>
        <taxon>Filasterea</taxon>
        <taxon>Capsaspora</taxon>
    </lineage>
</organism>
<dbReference type="PIRSF" id="PIRSF016578">
    <property type="entry name" value="HsaA"/>
    <property type="match status" value="1"/>
</dbReference>
<comment type="pathway">
    <text evidence="3">Lipid metabolism; mitochondrial fatty acid beta-oxidation.</text>
</comment>
<dbReference type="Pfam" id="PF02770">
    <property type="entry name" value="Acyl-CoA_dh_M"/>
    <property type="match status" value="1"/>
</dbReference>
<evidence type="ECO:0000256" key="5">
    <source>
        <dbReference type="ARBA" id="ARBA00012033"/>
    </source>
</evidence>
<keyword evidence="12" id="KW-0443">Lipid metabolism</keyword>
<dbReference type="GO" id="GO:0070991">
    <property type="term" value="F:medium-chain fatty acyl-CoA dehydrogenase activity"/>
    <property type="evidence" value="ECO:0007669"/>
    <property type="project" value="UniProtKB-EC"/>
</dbReference>
<gene>
    <name evidence="18" type="ORF">CAOG_003142</name>
</gene>
<dbReference type="FunFam" id="2.40.110.10:FF:000007">
    <property type="entry name" value="Medium-chain specific acyl-CoA dehydrogenase, mitochondrial"/>
    <property type="match status" value="1"/>
</dbReference>